<keyword evidence="1" id="KW-0812">Transmembrane</keyword>
<dbReference type="RefSeq" id="WP_215239068.1">
    <property type="nucleotide sequence ID" value="NZ_CAJRAF010000002.1"/>
</dbReference>
<evidence type="ECO:0000256" key="1">
    <source>
        <dbReference type="SAM" id="Phobius"/>
    </source>
</evidence>
<sequence length="354" mass="39662">MRQINPFYLYDKSVVPELVLLVRLLALYLFLTKESPFGGNQGAGRHYPVLSFLESLGTDTQFNTGMYLIFTGGILVIWFTPYLRTGAFAVGMAFIVGIVSCQTCISVAHLFTACMFMCTALSNHTTGTALIRFQLIVLYLGADLNKILDTDWWTGASIETLLSTKHQIEVYMQIARLFPPLFLSQMAGIGVMVLQLAIPLLLCYRKMVVYAMLLALLLHLPMVLLMQMTFGPFLFALLLAYGALLKWPRRIGYQPGRNSAALTSLLTRLDFNQQMGAYVKSGASESVRKWLLTFLDFLPHPALLFMLTTASAGLVRYGMLFPLGMLILLVYFTRVWPLRKSVTRDTGYKAEVAP</sequence>
<keyword evidence="1" id="KW-0472">Membrane</keyword>
<proteinExistence type="predicted"/>
<name>A0A916N4F6_9BACT</name>
<protein>
    <recommendedName>
        <fullName evidence="4">HTTM domain-containing protein</fullName>
    </recommendedName>
</protein>
<accession>A0A916N4F6</accession>
<feature type="transmembrane region" description="Helical" evidence="1">
    <location>
        <begin position="12"/>
        <end position="31"/>
    </location>
</feature>
<dbReference type="EMBL" id="CAJRAF010000002">
    <property type="protein sequence ID" value="CAG5000279.1"/>
    <property type="molecule type" value="Genomic_DNA"/>
</dbReference>
<feature type="transmembrane region" description="Helical" evidence="1">
    <location>
        <begin position="207"/>
        <end position="224"/>
    </location>
</feature>
<feature type="transmembrane region" description="Helical" evidence="1">
    <location>
        <begin position="182"/>
        <end position="202"/>
    </location>
</feature>
<organism evidence="2 3">
    <name type="scientific">Dyadobacter helix</name>
    <dbReference type="NCBI Taxonomy" id="2822344"/>
    <lineage>
        <taxon>Bacteria</taxon>
        <taxon>Pseudomonadati</taxon>
        <taxon>Bacteroidota</taxon>
        <taxon>Cytophagia</taxon>
        <taxon>Cytophagales</taxon>
        <taxon>Spirosomataceae</taxon>
        <taxon>Dyadobacter</taxon>
    </lineage>
</organism>
<evidence type="ECO:0008006" key="4">
    <source>
        <dbReference type="Google" id="ProtNLM"/>
    </source>
</evidence>
<dbReference type="AlphaFoldDB" id="A0A916N4F6"/>
<feature type="transmembrane region" description="Helical" evidence="1">
    <location>
        <begin position="314"/>
        <end position="332"/>
    </location>
</feature>
<gene>
    <name evidence="2" type="ORF">DYBT9275_02431</name>
</gene>
<reference evidence="2" key="1">
    <citation type="submission" date="2021-04" db="EMBL/GenBank/DDBJ databases">
        <authorList>
            <person name="Rodrigo-Torres L."/>
            <person name="Arahal R. D."/>
            <person name="Lucena T."/>
        </authorList>
    </citation>
    <scope>NUCLEOTIDE SEQUENCE</scope>
    <source>
        <strain evidence="2">CECT 9275</strain>
    </source>
</reference>
<keyword evidence="3" id="KW-1185">Reference proteome</keyword>
<comment type="caution">
    <text evidence="2">The sequence shown here is derived from an EMBL/GenBank/DDBJ whole genome shotgun (WGS) entry which is preliminary data.</text>
</comment>
<evidence type="ECO:0000313" key="3">
    <source>
        <dbReference type="Proteomes" id="UP000680038"/>
    </source>
</evidence>
<dbReference type="Proteomes" id="UP000680038">
    <property type="component" value="Unassembled WGS sequence"/>
</dbReference>
<evidence type="ECO:0000313" key="2">
    <source>
        <dbReference type="EMBL" id="CAG5000279.1"/>
    </source>
</evidence>
<keyword evidence="1" id="KW-1133">Transmembrane helix</keyword>
<feature type="transmembrane region" description="Helical" evidence="1">
    <location>
        <begin position="90"/>
        <end position="111"/>
    </location>
</feature>
<feature type="transmembrane region" description="Helical" evidence="1">
    <location>
        <begin position="65"/>
        <end position="83"/>
    </location>
</feature>